<comment type="function">
    <text evidence="9">CRISPR (clustered regularly interspaced short palindromic repeat), is an adaptive immune system that provides protection against mobile genetic elements (viruses, transposable elements and conjugative plasmids). CRISPR clusters contain sequences complementary to antecedent mobile elements and target invading nucleic acids. CRISPR clusters are transcribed and processed into CRISPR RNA (crRNA). Functions as a ssRNA-specific endoribonuclease. Involved in the integration of spacer DNA into the CRISPR cassette.</text>
</comment>
<keyword evidence="7 9" id="KW-0460">Magnesium</keyword>
<evidence type="ECO:0000256" key="3">
    <source>
        <dbReference type="ARBA" id="ARBA00022722"/>
    </source>
</evidence>
<name>A0ABM7YMU6_9BURK</name>
<keyword evidence="5 9" id="KW-0255">Endonuclease</keyword>
<keyword evidence="8 9" id="KW-0051">Antiviral defense</keyword>
<protein>
    <recommendedName>
        <fullName evidence="9">CRISPR-associated endoribonuclease Cas2</fullName>
        <ecNumber evidence="9">3.1.-.-</ecNumber>
    </recommendedName>
</protein>
<dbReference type="HAMAP" id="MF_01471">
    <property type="entry name" value="Cas2"/>
    <property type="match status" value="1"/>
</dbReference>
<evidence type="ECO:0000256" key="7">
    <source>
        <dbReference type="ARBA" id="ARBA00022842"/>
    </source>
</evidence>
<comment type="subunit">
    <text evidence="9">Homodimer, forms a heterotetramer with a Cas1 homodimer.</text>
</comment>
<comment type="similarity">
    <text evidence="2 9">Belongs to the CRISPR-associated endoribonuclease Cas2 protein family.</text>
</comment>
<dbReference type="Gene3D" id="3.30.70.240">
    <property type="match status" value="1"/>
</dbReference>
<keyword evidence="6 9" id="KW-0378">Hydrolase</keyword>
<dbReference type="NCBIfam" id="TIGR01573">
    <property type="entry name" value="cas2"/>
    <property type="match status" value="1"/>
</dbReference>
<evidence type="ECO:0000256" key="4">
    <source>
        <dbReference type="ARBA" id="ARBA00022723"/>
    </source>
</evidence>
<dbReference type="InterPro" id="IPR019199">
    <property type="entry name" value="Virulence_VapD/CRISPR_Cas2"/>
</dbReference>
<proteinExistence type="inferred from homology"/>
<dbReference type="PANTHER" id="PTHR34405">
    <property type="entry name" value="CRISPR-ASSOCIATED ENDORIBONUCLEASE CAS2"/>
    <property type="match status" value="1"/>
</dbReference>
<organism evidence="10 11">
    <name type="scientific">Sphaerotilus microaerophilus</name>
    <dbReference type="NCBI Taxonomy" id="2914710"/>
    <lineage>
        <taxon>Bacteria</taxon>
        <taxon>Pseudomonadati</taxon>
        <taxon>Pseudomonadota</taxon>
        <taxon>Betaproteobacteria</taxon>
        <taxon>Burkholderiales</taxon>
        <taxon>Sphaerotilaceae</taxon>
        <taxon>Sphaerotilus</taxon>
    </lineage>
</organism>
<dbReference type="SUPFAM" id="SSF143430">
    <property type="entry name" value="TTP0101/SSO1404-like"/>
    <property type="match status" value="1"/>
</dbReference>
<keyword evidence="3 9" id="KW-0540">Nuclease</keyword>
<dbReference type="InterPro" id="IPR021127">
    <property type="entry name" value="CRISPR_associated_Cas2"/>
</dbReference>
<evidence type="ECO:0000256" key="6">
    <source>
        <dbReference type="ARBA" id="ARBA00022801"/>
    </source>
</evidence>
<sequence length="95" mass="10779">MKPRLWTLSYDIGEPRRLQRVARVALAHGDRVQKSLYLCALDHDAVGALQQRLNGMLDAQADRALLRPICRACRRATRTQGEGGAPERQEPFWIV</sequence>
<dbReference type="EC" id="3.1.-.-" evidence="9"/>
<dbReference type="Proteomes" id="UP001057498">
    <property type="component" value="Chromosome"/>
</dbReference>
<evidence type="ECO:0000256" key="8">
    <source>
        <dbReference type="ARBA" id="ARBA00023118"/>
    </source>
</evidence>
<evidence type="ECO:0000256" key="5">
    <source>
        <dbReference type="ARBA" id="ARBA00022759"/>
    </source>
</evidence>
<feature type="binding site" evidence="9">
    <location>
        <position position="11"/>
    </location>
    <ligand>
        <name>Mg(2+)</name>
        <dbReference type="ChEBI" id="CHEBI:18420"/>
        <note>catalytic</note>
    </ligand>
</feature>
<dbReference type="Pfam" id="PF09827">
    <property type="entry name" value="CRISPR_Cas2"/>
    <property type="match status" value="1"/>
</dbReference>
<evidence type="ECO:0000256" key="1">
    <source>
        <dbReference type="ARBA" id="ARBA00001946"/>
    </source>
</evidence>
<comment type="cofactor">
    <cofactor evidence="1 9">
        <name>Mg(2+)</name>
        <dbReference type="ChEBI" id="CHEBI:18420"/>
    </cofactor>
</comment>
<evidence type="ECO:0000256" key="2">
    <source>
        <dbReference type="ARBA" id="ARBA00009959"/>
    </source>
</evidence>
<evidence type="ECO:0000313" key="11">
    <source>
        <dbReference type="Proteomes" id="UP001057498"/>
    </source>
</evidence>
<dbReference type="PANTHER" id="PTHR34405:SF3">
    <property type="entry name" value="CRISPR-ASSOCIATED ENDORIBONUCLEASE CAS2 3"/>
    <property type="match status" value="1"/>
</dbReference>
<dbReference type="RefSeq" id="WP_251969106.1">
    <property type="nucleotide sequence ID" value="NZ_AP025730.1"/>
</dbReference>
<reference evidence="10" key="1">
    <citation type="submission" date="2022-04" db="EMBL/GenBank/DDBJ databases">
        <title>Whole genome sequence of Sphaerotilus sp. FB-5.</title>
        <authorList>
            <person name="Takeda M."/>
            <person name="Narihara S."/>
            <person name="Akimoto M."/>
            <person name="Akimoto R."/>
            <person name="Nishiyashiki S."/>
            <person name="Murakami T."/>
        </authorList>
    </citation>
    <scope>NUCLEOTIDE SEQUENCE</scope>
    <source>
        <strain evidence="10">FB-5</strain>
    </source>
</reference>
<evidence type="ECO:0000313" key="10">
    <source>
        <dbReference type="EMBL" id="BDI05752.1"/>
    </source>
</evidence>
<keyword evidence="4 9" id="KW-0479">Metal-binding</keyword>
<accession>A0ABM7YMU6</accession>
<evidence type="ECO:0000256" key="9">
    <source>
        <dbReference type="HAMAP-Rule" id="MF_01471"/>
    </source>
</evidence>
<gene>
    <name evidence="9" type="primary">cas2</name>
    <name evidence="10" type="ORF">CATMQ487_27220</name>
</gene>
<dbReference type="EMBL" id="AP025730">
    <property type="protein sequence ID" value="BDI05752.1"/>
    <property type="molecule type" value="Genomic_DNA"/>
</dbReference>
<keyword evidence="11" id="KW-1185">Reference proteome</keyword>
<dbReference type="CDD" id="cd09725">
    <property type="entry name" value="Cas2_I_II_III"/>
    <property type="match status" value="1"/>
</dbReference>